<keyword evidence="5 6" id="KW-0408">Iron</keyword>
<dbReference type="Proteomes" id="UP000434036">
    <property type="component" value="Unassembled WGS sequence"/>
</dbReference>
<dbReference type="InterPro" id="IPR024935">
    <property type="entry name" value="Rubredoxin_dom"/>
</dbReference>
<evidence type="ECO:0000256" key="5">
    <source>
        <dbReference type="ARBA" id="ARBA00023004"/>
    </source>
</evidence>
<dbReference type="PROSITE" id="PS00202">
    <property type="entry name" value="RUBREDOXIN"/>
    <property type="match status" value="1"/>
</dbReference>
<keyword evidence="4 6" id="KW-0249">Electron transport</keyword>
<dbReference type="CDD" id="cd00729">
    <property type="entry name" value="rubredoxin_SM"/>
    <property type="match status" value="1"/>
</dbReference>
<reference evidence="8 9" key="1">
    <citation type="submission" date="2019-12" db="EMBL/GenBank/DDBJ databases">
        <authorList>
            <person name="Yang R."/>
        </authorList>
    </citation>
    <scope>NUCLEOTIDE SEQUENCE [LARGE SCALE GENOMIC DNA]</scope>
    <source>
        <strain evidence="8 9">DONG20-135</strain>
    </source>
</reference>
<dbReference type="RefSeq" id="WP_160624886.1">
    <property type="nucleotide sequence ID" value="NZ_WUUQ01000002.1"/>
</dbReference>
<evidence type="ECO:0000256" key="4">
    <source>
        <dbReference type="ARBA" id="ARBA00022982"/>
    </source>
</evidence>
<keyword evidence="2" id="KW-0813">Transport</keyword>
<organism evidence="8 9">
    <name type="scientific">Copranaerobaculum intestinale</name>
    <dbReference type="NCBI Taxonomy" id="2692629"/>
    <lineage>
        <taxon>Bacteria</taxon>
        <taxon>Bacillati</taxon>
        <taxon>Bacillota</taxon>
        <taxon>Erysipelotrichia</taxon>
        <taxon>Erysipelotrichales</taxon>
        <taxon>Erysipelotrichaceae</taxon>
        <taxon>Copranaerobaculum</taxon>
    </lineage>
</organism>
<dbReference type="GO" id="GO:0009055">
    <property type="term" value="F:electron transfer activity"/>
    <property type="evidence" value="ECO:0007669"/>
    <property type="project" value="TreeGrafter"/>
</dbReference>
<accession>A0A6N8UA23</accession>
<feature type="domain" description="Rubredoxin-like" evidence="7">
    <location>
        <begin position="2"/>
        <end position="51"/>
    </location>
</feature>
<dbReference type="PANTHER" id="PTHR47627:SF1">
    <property type="entry name" value="RUBREDOXIN-1-RELATED"/>
    <property type="match status" value="1"/>
</dbReference>
<dbReference type="InterPro" id="IPR048574">
    <property type="entry name" value="RUBY_RBDX"/>
</dbReference>
<comment type="caution">
    <text evidence="8">The sequence shown here is derived from an EMBL/GenBank/DDBJ whole genome shotgun (WGS) entry which is preliminary data.</text>
</comment>
<evidence type="ECO:0000256" key="1">
    <source>
        <dbReference type="ARBA" id="ARBA00001965"/>
    </source>
</evidence>
<gene>
    <name evidence="8" type="ORF">GSF08_05730</name>
</gene>
<dbReference type="InterPro" id="IPR018527">
    <property type="entry name" value="Rubredoxin_Fe_BS"/>
</dbReference>
<keyword evidence="3 6" id="KW-0479">Metal-binding</keyword>
<evidence type="ECO:0000313" key="9">
    <source>
        <dbReference type="Proteomes" id="UP000434036"/>
    </source>
</evidence>
<sequence>MKYVCTICGYIYDEAAGALESRIPPNTPWDALPSDWVCPICGAPKDVFEKAEEEAPAAVKDEPLTSFDASWNQLALSALCSNLAKGCEKQYLAEEAALYNQLAAYFETKAVPKEGNVQDLLNQVEQDLKELYPAAKQAADDAYDRGAKRILVWSEKVKRIQESLLKRYETEQQNLIKDTKVYVCEICGFIYVGDTPPEVCPVCKVPSFKLVEVERG</sequence>
<dbReference type="InterPro" id="IPR050526">
    <property type="entry name" value="Rubredoxin_ET"/>
</dbReference>
<dbReference type="CDD" id="cd00730">
    <property type="entry name" value="rubredoxin"/>
    <property type="match status" value="1"/>
</dbReference>
<dbReference type="GO" id="GO:0005506">
    <property type="term" value="F:iron ion binding"/>
    <property type="evidence" value="ECO:0007669"/>
    <property type="project" value="UniProtKB-UniRule"/>
</dbReference>
<name>A0A6N8UA23_9FIRM</name>
<evidence type="ECO:0000313" key="8">
    <source>
        <dbReference type="EMBL" id="MXQ73429.1"/>
    </source>
</evidence>
<dbReference type="PANTHER" id="PTHR47627">
    <property type="entry name" value="RUBREDOXIN"/>
    <property type="match status" value="1"/>
</dbReference>
<dbReference type="PROSITE" id="PS50903">
    <property type="entry name" value="RUBREDOXIN_LIKE"/>
    <property type="match status" value="2"/>
</dbReference>
<comment type="similarity">
    <text evidence="6">Belongs to the rubredoxin family.</text>
</comment>
<dbReference type="GO" id="GO:0043448">
    <property type="term" value="P:alkane catabolic process"/>
    <property type="evidence" value="ECO:0007669"/>
    <property type="project" value="TreeGrafter"/>
</dbReference>
<dbReference type="SUPFAM" id="SSF57802">
    <property type="entry name" value="Rubredoxin-like"/>
    <property type="match status" value="2"/>
</dbReference>
<evidence type="ECO:0000256" key="6">
    <source>
        <dbReference type="RuleBase" id="RU003820"/>
    </source>
</evidence>
<dbReference type="EMBL" id="WUUQ01000002">
    <property type="protein sequence ID" value="MXQ73429.1"/>
    <property type="molecule type" value="Genomic_DNA"/>
</dbReference>
<evidence type="ECO:0000259" key="7">
    <source>
        <dbReference type="PROSITE" id="PS50903"/>
    </source>
</evidence>
<dbReference type="PRINTS" id="PR00163">
    <property type="entry name" value="RUBREDOXIN"/>
</dbReference>
<evidence type="ECO:0000256" key="2">
    <source>
        <dbReference type="ARBA" id="ARBA00022448"/>
    </source>
</evidence>
<dbReference type="InterPro" id="IPR024934">
    <property type="entry name" value="Rubredoxin-like_dom"/>
</dbReference>
<reference evidence="8 9" key="2">
    <citation type="submission" date="2020-01" db="EMBL/GenBank/DDBJ databases">
        <title>Clostridiaceae sp. nov. isolated from the gut of human by culturomics.</title>
        <authorList>
            <person name="Chang Y."/>
        </authorList>
    </citation>
    <scope>NUCLEOTIDE SEQUENCE [LARGE SCALE GENOMIC DNA]</scope>
    <source>
        <strain evidence="8 9">DONG20-135</strain>
    </source>
</reference>
<dbReference type="Pfam" id="PF21349">
    <property type="entry name" value="RUBY_RBDX"/>
    <property type="match status" value="1"/>
</dbReference>
<dbReference type="AlphaFoldDB" id="A0A6N8UA23"/>
<dbReference type="FunFam" id="2.20.28.10:FF:000001">
    <property type="entry name" value="Rubredoxin"/>
    <property type="match status" value="1"/>
</dbReference>
<proteinExistence type="inferred from homology"/>
<protein>
    <recommendedName>
        <fullName evidence="6">Rubredoxin</fullName>
    </recommendedName>
</protein>
<dbReference type="Pfam" id="PF00301">
    <property type="entry name" value="Rubredoxin"/>
    <property type="match status" value="1"/>
</dbReference>
<comment type="cofactor">
    <cofactor evidence="1 6">
        <name>Fe(3+)</name>
        <dbReference type="ChEBI" id="CHEBI:29034"/>
    </cofactor>
</comment>
<keyword evidence="9" id="KW-1185">Reference proteome</keyword>
<feature type="domain" description="Rubredoxin-like" evidence="7">
    <location>
        <begin position="179"/>
        <end position="213"/>
    </location>
</feature>
<evidence type="ECO:0000256" key="3">
    <source>
        <dbReference type="ARBA" id="ARBA00022723"/>
    </source>
</evidence>
<dbReference type="Gene3D" id="2.20.28.10">
    <property type="match status" value="2"/>
</dbReference>